<evidence type="ECO:0000256" key="1">
    <source>
        <dbReference type="SAM" id="MobiDB-lite"/>
    </source>
</evidence>
<dbReference type="AlphaFoldDB" id="A0A9P7DLT8"/>
<dbReference type="OrthoDB" id="2631895at2759"/>
<evidence type="ECO:0000313" key="3">
    <source>
        <dbReference type="EMBL" id="KAG1798048.1"/>
    </source>
</evidence>
<dbReference type="GeneID" id="64593820"/>
<dbReference type="EMBL" id="JABBWE010000023">
    <property type="protein sequence ID" value="KAG1795210.1"/>
    <property type="molecule type" value="Genomic_DNA"/>
</dbReference>
<proteinExistence type="predicted"/>
<sequence length="223" mass="24416">MFDHAHADAWGSDSDQPSMLVLDPVTSDKGSEYPSKSESPESSTAVSVPVNKEKTEARTRNEEHALALPLKYQLEEKILVSTCLDNLLKMSESASESQAWPGEAATMTRRTHRATAGADPNFASCSDVTVATVQREAQDSCTASTSATSTHRQTRKRKVALAGIDIVDKENLNVFSNATPVAIKRICREKTGTDWQTVLDVIAYGEERNRRQNQDTASTAEEK</sequence>
<accession>A0A9P7DLT8</accession>
<comment type="caution">
    <text evidence="3">The sequence shown here is derived from an EMBL/GenBank/DDBJ whole genome shotgun (WGS) entry which is preliminary data.</text>
</comment>
<organism evidence="3 4">
    <name type="scientific">Suillus plorans</name>
    <dbReference type="NCBI Taxonomy" id="116603"/>
    <lineage>
        <taxon>Eukaryota</taxon>
        <taxon>Fungi</taxon>
        <taxon>Dikarya</taxon>
        <taxon>Basidiomycota</taxon>
        <taxon>Agaricomycotina</taxon>
        <taxon>Agaricomycetes</taxon>
        <taxon>Agaricomycetidae</taxon>
        <taxon>Boletales</taxon>
        <taxon>Suillineae</taxon>
        <taxon>Suillaceae</taxon>
        <taxon>Suillus</taxon>
    </lineage>
</organism>
<gene>
    <name evidence="2" type="ORF">HD556DRAFT_1307780</name>
    <name evidence="3" type="ORF">HD556DRAFT_1440379</name>
</gene>
<reference evidence="3" key="1">
    <citation type="journal article" date="2020" name="New Phytol.">
        <title>Comparative genomics reveals dynamic genome evolution in host specialist ectomycorrhizal fungi.</title>
        <authorList>
            <person name="Lofgren L.A."/>
            <person name="Nguyen N.H."/>
            <person name="Vilgalys R."/>
            <person name="Ruytinx J."/>
            <person name="Liao H.L."/>
            <person name="Branco S."/>
            <person name="Kuo A."/>
            <person name="LaButti K."/>
            <person name="Lipzen A."/>
            <person name="Andreopoulos W."/>
            <person name="Pangilinan J."/>
            <person name="Riley R."/>
            <person name="Hundley H."/>
            <person name="Na H."/>
            <person name="Barry K."/>
            <person name="Grigoriev I.V."/>
            <person name="Stajich J.E."/>
            <person name="Kennedy P.G."/>
        </authorList>
    </citation>
    <scope>NUCLEOTIDE SEQUENCE</scope>
    <source>
        <strain evidence="3">S12</strain>
    </source>
</reference>
<name>A0A9P7DLT8_9AGAM</name>
<dbReference type="EMBL" id="JABBWE010000014">
    <property type="protein sequence ID" value="KAG1798048.1"/>
    <property type="molecule type" value="Genomic_DNA"/>
</dbReference>
<evidence type="ECO:0000313" key="4">
    <source>
        <dbReference type="Proteomes" id="UP000719766"/>
    </source>
</evidence>
<dbReference type="Proteomes" id="UP000719766">
    <property type="component" value="Unassembled WGS sequence"/>
</dbReference>
<evidence type="ECO:0000313" key="2">
    <source>
        <dbReference type="EMBL" id="KAG1795210.1"/>
    </source>
</evidence>
<keyword evidence="4" id="KW-1185">Reference proteome</keyword>
<protein>
    <submittedName>
        <fullName evidence="3">Uncharacterized protein</fullName>
    </submittedName>
</protein>
<feature type="compositionally biased region" description="Low complexity" evidence="1">
    <location>
        <begin position="32"/>
        <end position="50"/>
    </location>
</feature>
<dbReference type="RefSeq" id="XP_041161162.1">
    <property type="nucleotide sequence ID" value="XM_041300056.1"/>
</dbReference>
<feature type="region of interest" description="Disordered" evidence="1">
    <location>
        <begin position="1"/>
        <end position="58"/>
    </location>
</feature>